<sequence length="123" mass="13875">MPRRNDDQYIGLEDSESSVRSTSGCRRQLRTYLQHQSHAIQVFFSASILLLTIPFPVEGAPSRLFAIPARRHRGGRYQGHLGGRADQPVTFTPTTMLRTDGSHTHHLNCTASSQACPWIPYQR</sequence>
<proteinExistence type="predicted"/>
<reference evidence="1" key="1">
    <citation type="journal article" date="2021" name="New Phytol.">
        <title>Evolutionary innovations through gain and loss of genes in the ectomycorrhizal Boletales.</title>
        <authorList>
            <person name="Wu G."/>
            <person name="Miyauchi S."/>
            <person name="Morin E."/>
            <person name="Kuo A."/>
            <person name="Drula E."/>
            <person name="Varga T."/>
            <person name="Kohler A."/>
            <person name="Feng B."/>
            <person name="Cao Y."/>
            <person name="Lipzen A."/>
            <person name="Daum C."/>
            <person name="Hundley H."/>
            <person name="Pangilinan J."/>
            <person name="Johnson J."/>
            <person name="Barry K."/>
            <person name="LaButti K."/>
            <person name="Ng V."/>
            <person name="Ahrendt S."/>
            <person name="Min B."/>
            <person name="Choi I.G."/>
            <person name="Park H."/>
            <person name="Plett J.M."/>
            <person name="Magnuson J."/>
            <person name="Spatafora J.W."/>
            <person name="Nagy L.G."/>
            <person name="Henrissat B."/>
            <person name="Grigoriev I.V."/>
            <person name="Yang Z.L."/>
            <person name="Xu J."/>
            <person name="Martin F.M."/>
        </authorList>
    </citation>
    <scope>NUCLEOTIDE SEQUENCE</scope>
    <source>
        <strain evidence="1">KUC20120723A-06</strain>
    </source>
</reference>
<evidence type="ECO:0000313" key="2">
    <source>
        <dbReference type="Proteomes" id="UP000790709"/>
    </source>
</evidence>
<evidence type="ECO:0000313" key="1">
    <source>
        <dbReference type="EMBL" id="KAH7929029.1"/>
    </source>
</evidence>
<name>A0ACB8BUF2_9AGAM</name>
<comment type="caution">
    <text evidence="1">The sequence shown here is derived from an EMBL/GenBank/DDBJ whole genome shotgun (WGS) entry which is preliminary data.</text>
</comment>
<protein>
    <submittedName>
        <fullName evidence="1">Uncharacterized protein</fullName>
    </submittedName>
</protein>
<accession>A0ACB8BUF2</accession>
<gene>
    <name evidence="1" type="ORF">BV22DRAFT_162244</name>
</gene>
<dbReference type="EMBL" id="MU266346">
    <property type="protein sequence ID" value="KAH7929029.1"/>
    <property type="molecule type" value="Genomic_DNA"/>
</dbReference>
<organism evidence="1 2">
    <name type="scientific">Leucogyrophana mollusca</name>
    <dbReference type="NCBI Taxonomy" id="85980"/>
    <lineage>
        <taxon>Eukaryota</taxon>
        <taxon>Fungi</taxon>
        <taxon>Dikarya</taxon>
        <taxon>Basidiomycota</taxon>
        <taxon>Agaricomycotina</taxon>
        <taxon>Agaricomycetes</taxon>
        <taxon>Agaricomycetidae</taxon>
        <taxon>Boletales</taxon>
        <taxon>Boletales incertae sedis</taxon>
        <taxon>Leucogyrophana</taxon>
    </lineage>
</organism>
<dbReference type="Proteomes" id="UP000790709">
    <property type="component" value="Unassembled WGS sequence"/>
</dbReference>
<keyword evidence="2" id="KW-1185">Reference proteome</keyword>